<protein>
    <submittedName>
        <fullName evidence="1">Uncharacterized protein</fullName>
    </submittedName>
</protein>
<sequence length="60" mass="6882">MKHLKAQPFTSFIRQTGVKSIRKKKFQFPHQVNKFSLDLDNKTKPPNVGLLCLKISTIGK</sequence>
<dbReference type="Proteomes" id="UP000283433">
    <property type="component" value="Unassembled WGS sequence"/>
</dbReference>
<reference evidence="1 2" key="1">
    <citation type="submission" date="2016-07" db="EMBL/GenBank/DDBJ databases">
        <title>Genome of Pelobium manganitolerans.</title>
        <authorList>
            <person name="Wu S."/>
            <person name="Wang G."/>
        </authorList>
    </citation>
    <scope>NUCLEOTIDE SEQUENCE [LARGE SCALE GENOMIC DNA]</scope>
    <source>
        <strain evidence="1 2">YS-25</strain>
    </source>
</reference>
<name>A0A419S5Y6_9SPHI</name>
<evidence type="ECO:0000313" key="1">
    <source>
        <dbReference type="EMBL" id="RKD16209.1"/>
    </source>
</evidence>
<keyword evidence="2" id="KW-1185">Reference proteome</keyword>
<dbReference type="AlphaFoldDB" id="A0A419S5Y6"/>
<accession>A0A419S5Y6</accession>
<dbReference type="EMBL" id="MBTA01000023">
    <property type="protein sequence ID" value="RKD16209.1"/>
    <property type="molecule type" value="Genomic_DNA"/>
</dbReference>
<comment type="caution">
    <text evidence="1">The sequence shown here is derived from an EMBL/GenBank/DDBJ whole genome shotgun (WGS) entry which is preliminary data.</text>
</comment>
<organism evidence="1 2">
    <name type="scientific">Pelobium manganitolerans</name>
    <dbReference type="NCBI Taxonomy" id="1842495"/>
    <lineage>
        <taxon>Bacteria</taxon>
        <taxon>Pseudomonadati</taxon>
        <taxon>Bacteroidota</taxon>
        <taxon>Sphingobacteriia</taxon>
        <taxon>Sphingobacteriales</taxon>
        <taxon>Sphingobacteriaceae</taxon>
        <taxon>Pelobium</taxon>
    </lineage>
</organism>
<proteinExistence type="predicted"/>
<evidence type="ECO:0000313" key="2">
    <source>
        <dbReference type="Proteomes" id="UP000283433"/>
    </source>
</evidence>
<gene>
    <name evidence="1" type="ORF">BCY91_04850</name>
</gene>